<dbReference type="Proteomes" id="UP000319859">
    <property type="component" value="Unassembled WGS sequence"/>
</dbReference>
<dbReference type="EMBL" id="VITN01000005">
    <property type="protein sequence ID" value="TWB21309.1"/>
    <property type="molecule type" value="Genomic_DNA"/>
</dbReference>
<dbReference type="RefSeq" id="WP_145749944.1">
    <property type="nucleotide sequence ID" value="NZ_VITN01000005.1"/>
</dbReference>
<evidence type="ECO:0000313" key="1">
    <source>
        <dbReference type="EMBL" id="TWB21309.1"/>
    </source>
</evidence>
<organism evidence="1 2">
    <name type="scientific">Nitrospirillum amazonense</name>
    <dbReference type="NCBI Taxonomy" id="28077"/>
    <lineage>
        <taxon>Bacteria</taxon>
        <taxon>Pseudomonadati</taxon>
        <taxon>Pseudomonadota</taxon>
        <taxon>Alphaproteobacteria</taxon>
        <taxon>Rhodospirillales</taxon>
        <taxon>Azospirillaceae</taxon>
        <taxon>Nitrospirillum</taxon>
    </lineage>
</organism>
<reference evidence="1 2" key="1">
    <citation type="submission" date="2019-06" db="EMBL/GenBank/DDBJ databases">
        <title>Genomic Encyclopedia of Type Strains, Phase IV (KMG-V): Genome sequencing to study the core and pangenomes of soil and plant-associated prokaryotes.</title>
        <authorList>
            <person name="Whitman W."/>
        </authorList>
    </citation>
    <scope>NUCLEOTIDE SEQUENCE [LARGE SCALE GENOMIC DNA]</scope>
    <source>
        <strain evidence="1 2">BR 11880</strain>
    </source>
</reference>
<dbReference type="OrthoDB" id="7355091at2"/>
<gene>
    <name evidence="1" type="ORF">FBZ89_105181</name>
</gene>
<evidence type="ECO:0000313" key="2">
    <source>
        <dbReference type="Proteomes" id="UP000319859"/>
    </source>
</evidence>
<protein>
    <recommendedName>
        <fullName evidence="3">PAS domain-containing protein</fullName>
    </recommendedName>
</protein>
<name>A0A560FI74_9PROT</name>
<dbReference type="AlphaFoldDB" id="A0A560FI74"/>
<comment type="caution">
    <text evidence="1">The sequence shown here is derived from an EMBL/GenBank/DDBJ whole genome shotgun (WGS) entry which is preliminary data.</text>
</comment>
<sequence length="172" mass="18694">MTGPATWGATSVARFPLQIQNSTLRLLHDYWDILRGDRAFPDSSEVEVVDLPVSPGGIMLVDVAPNQMAFTLHWVGTDYVLWLHRESTGLQLEDLPPSPNTMPFAQMLRRSADNGLPQTRSLPAIPSMTIPAAELVVLPLGGPPQSGMAGKVARLLVGCAFDRKRRGLQVIG</sequence>
<proteinExistence type="predicted"/>
<evidence type="ECO:0008006" key="3">
    <source>
        <dbReference type="Google" id="ProtNLM"/>
    </source>
</evidence>
<accession>A0A560FI74</accession>